<keyword evidence="11" id="KW-1185">Reference proteome</keyword>
<dbReference type="HOGENOM" id="CLU_016047_0_2_11"/>
<dbReference type="InterPro" id="IPR035906">
    <property type="entry name" value="MetI-like_sf"/>
</dbReference>
<dbReference type="eggNOG" id="COG1175">
    <property type="taxonomic scope" value="Bacteria"/>
</dbReference>
<evidence type="ECO:0000313" key="10">
    <source>
        <dbReference type="EMBL" id="EEI18167.1"/>
    </source>
</evidence>
<feature type="transmembrane region" description="Helical" evidence="7">
    <location>
        <begin position="96"/>
        <end position="122"/>
    </location>
</feature>
<keyword evidence="2 7" id="KW-0813">Transport</keyword>
<sequence length="319" mass="35323">MTSRGAAIPAVNDVPRPVGAGASRQRNSARTDWKQVGLAALLIGPNLILLILFTYRPLVDNIRVSFFNWNIASPTMNFVGLDNYIQWFQAPETGRVVFNTAVFTFSAVVGSMVLGLTLALLLDQKLFGRSAARSTVFAPYVISGAAIGVAFQFVFDPSYGLIQYVLGIFGLPVPNFYQNSNWALFMVTTTYIWKNTGYTFVIYLAALQARRKDLDEASEIDGTPPVRHFFRVIAPQLRGTTFFLLITVLLNSFQVFDIISAMTNGGPFGYGTSTMVYQVYQETFINNRAGYGAAIATIMFLAVLAITVLQLKIQQRIER</sequence>
<protein>
    <submittedName>
        <fullName evidence="10">ABC transporter, permease protein</fullName>
    </submittedName>
</protein>
<keyword evidence="6 7" id="KW-0472">Membrane</keyword>
<gene>
    <name evidence="10" type="ORF">HMPREF0298_0034</name>
</gene>
<evidence type="ECO:0000256" key="3">
    <source>
        <dbReference type="ARBA" id="ARBA00022475"/>
    </source>
</evidence>
<dbReference type="Gene3D" id="1.10.3720.10">
    <property type="entry name" value="MetI-like"/>
    <property type="match status" value="1"/>
</dbReference>
<accession>C0XNL4</accession>
<dbReference type="STRING" id="525263.HMPREF0298_0034"/>
<name>C0XNL4_CORLD</name>
<feature type="transmembrane region" description="Helical" evidence="7">
    <location>
        <begin position="289"/>
        <end position="309"/>
    </location>
</feature>
<dbReference type="GO" id="GO:0055085">
    <property type="term" value="P:transmembrane transport"/>
    <property type="evidence" value="ECO:0007669"/>
    <property type="project" value="InterPro"/>
</dbReference>
<evidence type="ECO:0000256" key="2">
    <source>
        <dbReference type="ARBA" id="ARBA00022448"/>
    </source>
</evidence>
<feature type="transmembrane region" description="Helical" evidence="7">
    <location>
        <begin position="36"/>
        <end position="55"/>
    </location>
</feature>
<dbReference type="Pfam" id="PF00528">
    <property type="entry name" value="BPD_transp_1"/>
    <property type="match status" value="1"/>
</dbReference>
<evidence type="ECO:0000256" key="4">
    <source>
        <dbReference type="ARBA" id="ARBA00022692"/>
    </source>
</evidence>
<dbReference type="PANTHER" id="PTHR30193:SF37">
    <property type="entry name" value="INNER MEMBRANE ABC TRANSPORTER PERMEASE PROTEIN YCJO"/>
    <property type="match status" value="1"/>
</dbReference>
<evidence type="ECO:0000313" key="11">
    <source>
        <dbReference type="Proteomes" id="UP000006196"/>
    </source>
</evidence>
<keyword evidence="3" id="KW-1003">Cell membrane</keyword>
<feature type="domain" description="ABC transmembrane type-1" evidence="9">
    <location>
        <begin position="97"/>
        <end position="310"/>
    </location>
</feature>
<comment type="subcellular location">
    <subcellularLocation>
        <location evidence="1 7">Cell membrane</location>
        <topology evidence="1 7">Multi-pass membrane protein</topology>
    </subcellularLocation>
</comment>
<dbReference type="SUPFAM" id="SSF161098">
    <property type="entry name" value="MetI-like"/>
    <property type="match status" value="1"/>
</dbReference>
<evidence type="ECO:0000256" key="1">
    <source>
        <dbReference type="ARBA" id="ARBA00004651"/>
    </source>
</evidence>
<evidence type="ECO:0000256" key="7">
    <source>
        <dbReference type="RuleBase" id="RU363032"/>
    </source>
</evidence>
<evidence type="ECO:0000256" key="5">
    <source>
        <dbReference type="ARBA" id="ARBA00022989"/>
    </source>
</evidence>
<organism evidence="10 11">
    <name type="scientific">Corynebacterium lipophiloflavum (strain ATCC 700352 / DSM 44291 / CCUG 37336 / JCM 10383 / DMMZ 1944)</name>
    <dbReference type="NCBI Taxonomy" id="525263"/>
    <lineage>
        <taxon>Bacteria</taxon>
        <taxon>Bacillati</taxon>
        <taxon>Actinomycetota</taxon>
        <taxon>Actinomycetes</taxon>
        <taxon>Mycobacteriales</taxon>
        <taxon>Corynebacteriaceae</taxon>
        <taxon>Corynebacterium</taxon>
    </lineage>
</organism>
<keyword evidence="4 7" id="KW-0812">Transmembrane</keyword>
<feature type="region of interest" description="Disordered" evidence="8">
    <location>
        <begin position="1"/>
        <end position="26"/>
    </location>
</feature>
<dbReference type="EMBL" id="ACHJ01000006">
    <property type="protein sequence ID" value="EEI18167.1"/>
    <property type="molecule type" value="Genomic_DNA"/>
</dbReference>
<dbReference type="RefSeq" id="WP_006840383.1">
    <property type="nucleotide sequence ID" value="NZ_GG667193.1"/>
</dbReference>
<dbReference type="PANTHER" id="PTHR30193">
    <property type="entry name" value="ABC TRANSPORTER PERMEASE PROTEIN"/>
    <property type="match status" value="1"/>
</dbReference>
<evidence type="ECO:0000259" key="9">
    <source>
        <dbReference type="PROSITE" id="PS50928"/>
    </source>
</evidence>
<dbReference type="OrthoDB" id="3810889at2"/>
<evidence type="ECO:0000256" key="6">
    <source>
        <dbReference type="ARBA" id="ARBA00023136"/>
    </source>
</evidence>
<dbReference type="GO" id="GO:0005886">
    <property type="term" value="C:plasma membrane"/>
    <property type="evidence" value="ECO:0007669"/>
    <property type="project" value="UniProtKB-SubCell"/>
</dbReference>
<dbReference type="CDD" id="cd06261">
    <property type="entry name" value="TM_PBP2"/>
    <property type="match status" value="1"/>
</dbReference>
<dbReference type="InterPro" id="IPR051393">
    <property type="entry name" value="ABC_transporter_permease"/>
</dbReference>
<keyword evidence="5 7" id="KW-1133">Transmembrane helix</keyword>
<comment type="similarity">
    <text evidence="7">Belongs to the binding-protein-dependent transport system permease family.</text>
</comment>
<feature type="transmembrane region" description="Helical" evidence="7">
    <location>
        <begin position="241"/>
        <end position="262"/>
    </location>
</feature>
<comment type="caution">
    <text evidence="10">The sequence shown here is derived from an EMBL/GenBank/DDBJ whole genome shotgun (WGS) entry which is preliminary data.</text>
</comment>
<dbReference type="PROSITE" id="PS50928">
    <property type="entry name" value="ABC_TM1"/>
    <property type="match status" value="1"/>
</dbReference>
<dbReference type="Proteomes" id="UP000006196">
    <property type="component" value="Unassembled WGS sequence"/>
</dbReference>
<feature type="transmembrane region" description="Helical" evidence="7">
    <location>
        <begin position="134"/>
        <end position="155"/>
    </location>
</feature>
<proteinExistence type="inferred from homology"/>
<reference evidence="10" key="1">
    <citation type="submission" date="2009-01" db="EMBL/GenBank/DDBJ databases">
        <authorList>
            <person name="Qin X."/>
            <person name="Bachman B."/>
            <person name="Battles P."/>
            <person name="Bell A."/>
            <person name="Bess C."/>
            <person name="Bickham C."/>
            <person name="Chaboub L."/>
            <person name="Chen D."/>
            <person name="Coyle M."/>
            <person name="Deiros D.R."/>
            <person name="Dinh H."/>
            <person name="Forbes L."/>
            <person name="Fowler G."/>
            <person name="Francisco L."/>
            <person name="Fu Q."/>
            <person name="Gubbala S."/>
            <person name="Hale W."/>
            <person name="Han Y."/>
            <person name="Hemphill L."/>
            <person name="Highlander S.K."/>
            <person name="Hirani K."/>
            <person name="Hogues M."/>
            <person name="Jackson L."/>
            <person name="Jakkamsetti A."/>
            <person name="Javaid M."/>
            <person name="Jiang H."/>
            <person name="Korchina V."/>
            <person name="Kovar C."/>
            <person name="Lara F."/>
            <person name="Lee S."/>
            <person name="Mata R."/>
            <person name="Mathew T."/>
            <person name="Moen C."/>
            <person name="Morales K."/>
            <person name="Munidasa M."/>
            <person name="Nazareth L."/>
            <person name="Ngo R."/>
            <person name="Nguyen L."/>
            <person name="Okwuonu G."/>
            <person name="Ongeri F."/>
            <person name="Patil S."/>
            <person name="Petrosino J."/>
            <person name="Pham C."/>
            <person name="Pham P."/>
            <person name="Pu L.-L."/>
            <person name="Puazo M."/>
            <person name="Raj R."/>
            <person name="Reid J."/>
            <person name="Rouhana J."/>
            <person name="Saada N."/>
            <person name="Shang Y."/>
            <person name="Simmons D."/>
            <person name="Thornton R."/>
            <person name="Warren J."/>
            <person name="Weissenberger G."/>
            <person name="Zhang J."/>
            <person name="Zhang L."/>
            <person name="Zhou C."/>
            <person name="Zhu D."/>
            <person name="Muzny D."/>
            <person name="Worley K."/>
            <person name="Gibbs R."/>
        </authorList>
    </citation>
    <scope>NUCLEOTIDE SEQUENCE [LARGE SCALE GENOMIC DNA]</scope>
    <source>
        <strain evidence="10">DSM 44291</strain>
    </source>
</reference>
<dbReference type="InterPro" id="IPR000515">
    <property type="entry name" value="MetI-like"/>
</dbReference>
<dbReference type="AlphaFoldDB" id="C0XNL4"/>
<evidence type="ECO:0000256" key="8">
    <source>
        <dbReference type="SAM" id="MobiDB-lite"/>
    </source>
</evidence>